<dbReference type="Pfam" id="PF00126">
    <property type="entry name" value="HTH_1"/>
    <property type="match status" value="1"/>
</dbReference>
<dbReference type="Proteomes" id="UP001597380">
    <property type="component" value="Unassembled WGS sequence"/>
</dbReference>
<accession>A0ABW4XKP3</accession>
<dbReference type="CDD" id="cd08422">
    <property type="entry name" value="PBP2_CrgA_like"/>
    <property type="match status" value="1"/>
</dbReference>
<keyword evidence="4" id="KW-0804">Transcription</keyword>
<evidence type="ECO:0000256" key="3">
    <source>
        <dbReference type="ARBA" id="ARBA00023125"/>
    </source>
</evidence>
<evidence type="ECO:0000313" key="6">
    <source>
        <dbReference type="EMBL" id="MFD2096135.1"/>
    </source>
</evidence>
<dbReference type="RefSeq" id="WP_345341175.1">
    <property type="nucleotide sequence ID" value="NZ_BAABLI010000017.1"/>
</dbReference>
<evidence type="ECO:0000256" key="2">
    <source>
        <dbReference type="ARBA" id="ARBA00023015"/>
    </source>
</evidence>
<dbReference type="PANTHER" id="PTHR30537">
    <property type="entry name" value="HTH-TYPE TRANSCRIPTIONAL REGULATOR"/>
    <property type="match status" value="1"/>
</dbReference>
<dbReference type="Pfam" id="PF03466">
    <property type="entry name" value="LysR_substrate"/>
    <property type="match status" value="1"/>
</dbReference>
<dbReference type="SUPFAM" id="SSF46785">
    <property type="entry name" value="Winged helix' DNA-binding domain"/>
    <property type="match status" value="1"/>
</dbReference>
<dbReference type="EMBL" id="JBHUHT010000011">
    <property type="protein sequence ID" value="MFD2096135.1"/>
    <property type="molecule type" value="Genomic_DNA"/>
</dbReference>
<keyword evidence="3" id="KW-0238">DNA-binding</keyword>
<reference evidence="7" key="1">
    <citation type="journal article" date="2019" name="Int. J. Syst. Evol. Microbiol.">
        <title>The Global Catalogue of Microorganisms (GCM) 10K type strain sequencing project: providing services to taxonomists for standard genome sequencing and annotation.</title>
        <authorList>
            <consortium name="The Broad Institute Genomics Platform"/>
            <consortium name="The Broad Institute Genome Sequencing Center for Infectious Disease"/>
            <person name="Wu L."/>
            <person name="Ma J."/>
        </authorList>
    </citation>
    <scope>NUCLEOTIDE SEQUENCE [LARGE SCALE GENOMIC DNA]</scope>
    <source>
        <strain evidence="7">CGMCC 1.10992</strain>
    </source>
</reference>
<dbReference type="PANTHER" id="PTHR30537:SF5">
    <property type="entry name" value="HTH-TYPE TRANSCRIPTIONAL ACTIVATOR TTDR-RELATED"/>
    <property type="match status" value="1"/>
</dbReference>
<protein>
    <submittedName>
        <fullName evidence="6">LysR family transcriptional regulator</fullName>
    </submittedName>
</protein>
<gene>
    <name evidence="6" type="ORF">ACFSJ3_09085</name>
</gene>
<evidence type="ECO:0000256" key="4">
    <source>
        <dbReference type="ARBA" id="ARBA00023163"/>
    </source>
</evidence>
<evidence type="ECO:0000313" key="7">
    <source>
        <dbReference type="Proteomes" id="UP001597380"/>
    </source>
</evidence>
<organism evidence="6 7">
    <name type="scientific">Corallincola platygyrae</name>
    <dbReference type="NCBI Taxonomy" id="1193278"/>
    <lineage>
        <taxon>Bacteria</taxon>
        <taxon>Pseudomonadati</taxon>
        <taxon>Pseudomonadota</taxon>
        <taxon>Gammaproteobacteria</taxon>
        <taxon>Alteromonadales</taxon>
        <taxon>Psychromonadaceae</taxon>
        <taxon>Corallincola</taxon>
    </lineage>
</organism>
<evidence type="ECO:0000256" key="1">
    <source>
        <dbReference type="ARBA" id="ARBA00009437"/>
    </source>
</evidence>
<keyword evidence="7" id="KW-1185">Reference proteome</keyword>
<comment type="similarity">
    <text evidence="1">Belongs to the LysR transcriptional regulatory family.</text>
</comment>
<dbReference type="InterPro" id="IPR036388">
    <property type="entry name" value="WH-like_DNA-bd_sf"/>
</dbReference>
<sequence length="299" mass="33679">MPIRIEQIELFLALSEMGSFTAVADKLERPQPTVSRQIKLLEDELGLRLLDRKQRQVKLTEFGHSFLDHAKRIQAAHQNAMLFAEGSRSKPSGHLQLETLPGIASTVLSKFETEFSAKYPEISLGINTIRPSEGDKELTADVRIHLSLPKDESLVARPLCQIARNFFASPEFVQQYGPFNHPRDLLGVPCIQLAFAQGQPESWFFVEGDQTFPLEVAGAITVDMGYLAILGGINGLGAIWLGETQVVEEIESGKLVRLFEQDFAPHQTLYIIYRGRQYQPQKERVFIEAIVKHFKVTHP</sequence>
<keyword evidence="2" id="KW-0805">Transcription regulation</keyword>
<proteinExistence type="inferred from homology"/>
<dbReference type="PRINTS" id="PR00039">
    <property type="entry name" value="HTHLYSR"/>
</dbReference>
<dbReference type="PROSITE" id="PS50931">
    <property type="entry name" value="HTH_LYSR"/>
    <property type="match status" value="1"/>
</dbReference>
<evidence type="ECO:0000259" key="5">
    <source>
        <dbReference type="PROSITE" id="PS50931"/>
    </source>
</evidence>
<feature type="domain" description="HTH lysR-type" evidence="5">
    <location>
        <begin position="1"/>
        <end position="60"/>
    </location>
</feature>
<name>A0ABW4XKP3_9GAMM</name>
<dbReference type="InterPro" id="IPR058163">
    <property type="entry name" value="LysR-type_TF_proteobact-type"/>
</dbReference>
<dbReference type="InterPro" id="IPR000847">
    <property type="entry name" value="LysR_HTH_N"/>
</dbReference>
<dbReference type="Gene3D" id="1.10.10.10">
    <property type="entry name" value="Winged helix-like DNA-binding domain superfamily/Winged helix DNA-binding domain"/>
    <property type="match status" value="1"/>
</dbReference>
<dbReference type="Gene3D" id="3.40.190.290">
    <property type="match status" value="1"/>
</dbReference>
<comment type="caution">
    <text evidence="6">The sequence shown here is derived from an EMBL/GenBank/DDBJ whole genome shotgun (WGS) entry which is preliminary data.</text>
</comment>
<dbReference type="SUPFAM" id="SSF53850">
    <property type="entry name" value="Periplasmic binding protein-like II"/>
    <property type="match status" value="1"/>
</dbReference>
<dbReference type="InterPro" id="IPR005119">
    <property type="entry name" value="LysR_subst-bd"/>
</dbReference>
<dbReference type="InterPro" id="IPR036390">
    <property type="entry name" value="WH_DNA-bd_sf"/>
</dbReference>